<protein>
    <submittedName>
        <fullName evidence="2">Uncharacterized protein</fullName>
    </submittedName>
</protein>
<keyword evidence="1" id="KW-1133">Transmembrane helix</keyword>
<evidence type="ECO:0000313" key="2">
    <source>
        <dbReference type="EMBL" id="EIJ38119.1"/>
    </source>
</evidence>
<organism evidence="2 3">
    <name type="scientific">Galbibacter orientalis DSM 19592</name>
    <dbReference type="NCBI Taxonomy" id="926559"/>
    <lineage>
        <taxon>Bacteria</taxon>
        <taxon>Pseudomonadati</taxon>
        <taxon>Bacteroidota</taxon>
        <taxon>Flavobacteriia</taxon>
        <taxon>Flavobacteriales</taxon>
        <taxon>Flavobacteriaceae</taxon>
        <taxon>Galbibacter</taxon>
    </lineage>
</organism>
<name>I3C3C6_9FLAO</name>
<gene>
    <name evidence="2" type="ORF">JoomaDRAFT_1099</name>
</gene>
<reference evidence="2 3" key="1">
    <citation type="submission" date="2012-02" db="EMBL/GenBank/DDBJ databases">
        <title>Improved High-Quality Draft genome of Joostella marina DSM 19592.</title>
        <authorList>
            <consortium name="US DOE Joint Genome Institute (JGI-PGF)"/>
            <person name="Lucas S."/>
            <person name="Copeland A."/>
            <person name="Lapidus A."/>
            <person name="Bruce D."/>
            <person name="Goodwin L."/>
            <person name="Pitluck S."/>
            <person name="Peters L."/>
            <person name="Chertkov O."/>
            <person name="Ovchinnikova G."/>
            <person name="Kyrpides N."/>
            <person name="Mavromatis K."/>
            <person name="Detter J.C."/>
            <person name="Han C."/>
            <person name="Land M."/>
            <person name="Hauser L."/>
            <person name="Markowitz V."/>
            <person name="Cheng J.-F."/>
            <person name="Hugenholtz P."/>
            <person name="Woyke T."/>
            <person name="Wu D."/>
            <person name="Tindall B."/>
            <person name="Brambilla E."/>
            <person name="Klenk H.-P."/>
            <person name="Eisen J.A."/>
        </authorList>
    </citation>
    <scope>NUCLEOTIDE SEQUENCE [LARGE SCALE GENOMIC DNA]</scope>
    <source>
        <strain evidence="2 3">DSM 19592</strain>
    </source>
</reference>
<keyword evidence="1" id="KW-0812">Transmembrane</keyword>
<evidence type="ECO:0000256" key="1">
    <source>
        <dbReference type="SAM" id="Phobius"/>
    </source>
</evidence>
<accession>I3C3C6</accession>
<dbReference type="HOGENOM" id="CLU_2954360_0_0_10"/>
<feature type="transmembrane region" description="Helical" evidence="1">
    <location>
        <begin position="12"/>
        <end position="34"/>
    </location>
</feature>
<dbReference type="EMBL" id="JH651379">
    <property type="protein sequence ID" value="EIJ38119.1"/>
    <property type="molecule type" value="Genomic_DNA"/>
</dbReference>
<dbReference type="Proteomes" id="UP000004690">
    <property type="component" value="Unassembled WGS sequence"/>
</dbReference>
<feature type="transmembrane region" description="Helical" evidence="1">
    <location>
        <begin position="40"/>
        <end position="58"/>
    </location>
</feature>
<keyword evidence="1" id="KW-0472">Membrane</keyword>
<proteinExistence type="predicted"/>
<dbReference type="STRING" id="926559.JoomaDRAFT_1099"/>
<keyword evidence="3" id="KW-1185">Reference proteome</keyword>
<dbReference type="AlphaFoldDB" id="I3C3C6"/>
<evidence type="ECO:0000313" key="3">
    <source>
        <dbReference type="Proteomes" id="UP000004690"/>
    </source>
</evidence>
<sequence>MVFLNENFLYKRILNWVGCVGLTIGVSLGITGGGDANNNSLIFSVIVFIIGGLMSGRCN</sequence>